<proteinExistence type="predicted"/>
<dbReference type="AlphaFoldDB" id="A0A915IES5"/>
<keyword evidence="2" id="KW-1185">Reference proteome</keyword>
<organism evidence="2 3">
    <name type="scientific">Romanomermis culicivorax</name>
    <name type="common">Nematode worm</name>
    <dbReference type="NCBI Taxonomy" id="13658"/>
    <lineage>
        <taxon>Eukaryota</taxon>
        <taxon>Metazoa</taxon>
        <taxon>Ecdysozoa</taxon>
        <taxon>Nematoda</taxon>
        <taxon>Enoplea</taxon>
        <taxon>Dorylaimia</taxon>
        <taxon>Mermithida</taxon>
        <taxon>Mermithoidea</taxon>
        <taxon>Mermithidae</taxon>
        <taxon>Romanomermis</taxon>
    </lineage>
</organism>
<accession>A0A915IES5</accession>
<sequence length="163" mass="18879">MTSTQIEMFKLNSMTNNFVDDVIERGKSLSMIGRLEKSMDDDQKDTVAKFELDYHEMTRKKSILKREFDQLSGQLTNLESQINNKRQILCKFDIFRDDDQDQNFDQDECKISTSAHPTVVEEFIKETTPGVWICSIFGVLKREICPARPAAYRPSSQPSPEKM</sequence>
<dbReference type="WBParaSite" id="nRc.2.0.1.t12303-RA">
    <property type="protein sequence ID" value="nRc.2.0.1.t12303-RA"/>
    <property type="gene ID" value="nRc.2.0.1.g12303"/>
</dbReference>
<protein>
    <submittedName>
        <fullName evidence="3">Uncharacterized protein</fullName>
    </submittedName>
</protein>
<dbReference type="Proteomes" id="UP000887565">
    <property type="component" value="Unplaced"/>
</dbReference>
<feature type="coiled-coil region" evidence="1">
    <location>
        <begin position="61"/>
        <end position="88"/>
    </location>
</feature>
<keyword evidence="1" id="KW-0175">Coiled coil</keyword>
<evidence type="ECO:0000313" key="3">
    <source>
        <dbReference type="WBParaSite" id="nRc.2.0.1.t12303-RA"/>
    </source>
</evidence>
<reference evidence="3" key="1">
    <citation type="submission" date="2022-11" db="UniProtKB">
        <authorList>
            <consortium name="WormBaseParasite"/>
        </authorList>
    </citation>
    <scope>IDENTIFICATION</scope>
</reference>
<evidence type="ECO:0000313" key="2">
    <source>
        <dbReference type="Proteomes" id="UP000887565"/>
    </source>
</evidence>
<evidence type="ECO:0000256" key="1">
    <source>
        <dbReference type="SAM" id="Coils"/>
    </source>
</evidence>
<name>A0A915IES5_ROMCU</name>